<dbReference type="Gene3D" id="3.40.630.40">
    <property type="entry name" value="Zn-dependent exopeptidases"/>
    <property type="match status" value="1"/>
</dbReference>
<feature type="domain" description="Mannosyl-glycoprotein endo-beta-N-acetylglucosamidase-like" evidence="2">
    <location>
        <begin position="331"/>
        <end position="458"/>
    </location>
</feature>
<protein>
    <submittedName>
        <fullName evidence="3">N-acetylmuramoyl-L-alanine amidase</fullName>
    </submittedName>
</protein>
<dbReference type="SUPFAM" id="SSF53187">
    <property type="entry name" value="Zn-dependent exopeptidases"/>
    <property type="match status" value="1"/>
</dbReference>
<dbReference type="InterPro" id="IPR002508">
    <property type="entry name" value="MurNAc-LAA_cat"/>
</dbReference>
<dbReference type="EMBL" id="JACJQB010000004">
    <property type="protein sequence ID" value="MBD2187352.1"/>
    <property type="molecule type" value="Genomic_DNA"/>
</dbReference>
<reference evidence="3 4" key="1">
    <citation type="journal article" date="2020" name="ISME J.">
        <title>Comparative genomics reveals insights into cyanobacterial evolution and habitat adaptation.</title>
        <authorList>
            <person name="Chen M.Y."/>
            <person name="Teng W.K."/>
            <person name="Zhao L."/>
            <person name="Hu C.X."/>
            <person name="Zhou Y.K."/>
            <person name="Han B.P."/>
            <person name="Song L.R."/>
            <person name="Shu W.S."/>
        </authorList>
    </citation>
    <scope>NUCLEOTIDE SEQUENCE [LARGE SCALE GENOMIC DNA]</scope>
    <source>
        <strain evidence="3 4">FACHB-723</strain>
    </source>
</reference>
<organism evidence="3 4">
    <name type="scientific">Pseudanabaena mucicola FACHB-723</name>
    <dbReference type="NCBI Taxonomy" id="2692860"/>
    <lineage>
        <taxon>Bacteria</taxon>
        <taxon>Bacillati</taxon>
        <taxon>Cyanobacteriota</taxon>
        <taxon>Cyanophyceae</taxon>
        <taxon>Pseudanabaenales</taxon>
        <taxon>Pseudanabaenaceae</taxon>
        <taxon>Pseudanabaena</taxon>
    </lineage>
</organism>
<dbReference type="InterPro" id="IPR002901">
    <property type="entry name" value="MGlyc_endo_b_GlcNAc-like_dom"/>
</dbReference>
<comment type="caution">
    <text evidence="3">The sequence shown here is derived from an EMBL/GenBank/DDBJ whole genome shotgun (WGS) entry which is preliminary data.</text>
</comment>
<evidence type="ECO:0000313" key="4">
    <source>
        <dbReference type="Proteomes" id="UP000642094"/>
    </source>
</evidence>
<feature type="domain" description="MurNAc-LAA" evidence="1">
    <location>
        <begin position="4"/>
        <end position="181"/>
    </location>
</feature>
<proteinExistence type="predicted"/>
<evidence type="ECO:0000259" key="2">
    <source>
        <dbReference type="Pfam" id="PF01832"/>
    </source>
</evidence>
<dbReference type="Pfam" id="PF01520">
    <property type="entry name" value="Amidase_3"/>
    <property type="match status" value="1"/>
</dbReference>
<gene>
    <name evidence="3" type="ORF">H6F41_04225</name>
</gene>
<evidence type="ECO:0000259" key="1">
    <source>
        <dbReference type="Pfam" id="PF01520"/>
    </source>
</evidence>
<dbReference type="Proteomes" id="UP000642094">
    <property type="component" value="Unassembled WGS sequence"/>
</dbReference>
<evidence type="ECO:0000313" key="3">
    <source>
        <dbReference type="EMBL" id="MBD2187352.1"/>
    </source>
</evidence>
<keyword evidence="4" id="KW-1185">Reference proteome</keyword>
<name>A0ABR7ZU93_9CYAN</name>
<sequence length="464" mass="51666">MGKVFISAGHSGFESSLGDRHELTGVTSDTAELVATRDLVIAELRSRGIAIATPSDDLNLTEAIAWINARATSDDVAISLQIDITNISEFRGITAYYITHNALRRRQAEILTSSLTKRVPEIINRGAKPDVVASIGNLSFCRQVAIPAILMELVFANNSQDRLLMQTRRRDYAIGIADGLQAWLSETATTIPVFTPPNRQNPKPTVTYPEIKISLNAQNYEEKGILISGNVFVPVDLVDRLGFELHQIPLSCRLRYQNIVYVQAIALRELNVSVSWDSSTRTLYLKTIFKLCVEKIDHIMGMGNASEVQLLMFLKNNNEAALNNYGDLPRIYREEAEIEGVNHDLAFCQMCIETEFLRFGKGVEPEQNNFASLGTINHAKAKNNNCGASFPDQRTGVRAHIQQLKAYASHAPLAHEIVAPRFHLVARGIAPSLAQLTGRWANDLLYDRKIMALIRRLYESAGMF</sequence>
<dbReference type="Pfam" id="PF01832">
    <property type="entry name" value="Glucosaminidase"/>
    <property type="match status" value="1"/>
</dbReference>
<dbReference type="RefSeq" id="WP_190402226.1">
    <property type="nucleotide sequence ID" value="NZ_JACJQB010000004.1"/>
</dbReference>
<accession>A0ABR7ZU93</accession>